<proteinExistence type="predicted"/>
<evidence type="ECO:0000313" key="1">
    <source>
        <dbReference type="EMBL" id="KAJ7521632.1"/>
    </source>
</evidence>
<evidence type="ECO:0000313" key="2">
    <source>
        <dbReference type="Proteomes" id="UP001162992"/>
    </source>
</evidence>
<accession>A0ACC2AVT1</accession>
<name>A0ACC2AVT1_DIPCM</name>
<keyword evidence="2" id="KW-1185">Reference proteome</keyword>
<sequence length="205" mass="23386">MALSLLELCVRNAIDNLAYLRDVGQTDSSLLHMILPHCTAEQLLRIELATKERDLSAITNDLWRGIYGRQFGFESVNLVVERMKRKSVNFKWIELYQAKLKEREEAQQKGVNRLKQLYVEAETQKQSRKIQSCLKVPPGSKRQKSTAVGGMGPSSKFPNGKGRLMKKARLDYAASNEAKIHDSIKRRQALSAKQSANYRKTFKNC</sequence>
<protein>
    <submittedName>
        <fullName evidence="1">Uncharacterized protein</fullName>
    </submittedName>
</protein>
<dbReference type="Proteomes" id="UP001162992">
    <property type="component" value="Chromosome 19"/>
</dbReference>
<gene>
    <name evidence="1" type="ORF">O6H91_19G061900</name>
</gene>
<dbReference type="EMBL" id="CM055110">
    <property type="protein sequence ID" value="KAJ7521632.1"/>
    <property type="molecule type" value="Genomic_DNA"/>
</dbReference>
<comment type="caution">
    <text evidence="1">The sequence shown here is derived from an EMBL/GenBank/DDBJ whole genome shotgun (WGS) entry which is preliminary data.</text>
</comment>
<reference evidence="2" key="1">
    <citation type="journal article" date="2024" name="Proc. Natl. Acad. Sci. U.S.A.">
        <title>Extraordinary preservation of gene collinearity over three hundred million years revealed in homosporous lycophytes.</title>
        <authorList>
            <person name="Li C."/>
            <person name="Wickell D."/>
            <person name="Kuo L.Y."/>
            <person name="Chen X."/>
            <person name="Nie B."/>
            <person name="Liao X."/>
            <person name="Peng D."/>
            <person name="Ji J."/>
            <person name="Jenkins J."/>
            <person name="Williams M."/>
            <person name="Shu S."/>
            <person name="Plott C."/>
            <person name="Barry K."/>
            <person name="Rajasekar S."/>
            <person name="Grimwood J."/>
            <person name="Han X."/>
            <person name="Sun S."/>
            <person name="Hou Z."/>
            <person name="He W."/>
            <person name="Dai G."/>
            <person name="Sun C."/>
            <person name="Schmutz J."/>
            <person name="Leebens-Mack J.H."/>
            <person name="Li F.W."/>
            <person name="Wang L."/>
        </authorList>
    </citation>
    <scope>NUCLEOTIDE SEQUENCE [LARGE SCALE GENOMIC DNA]</scope>
    <source>
        <strain evidence="2">cv. PW_Plant_1</strain>
    </source>
</reference>
<organism evidence="1 2">
    <name type="scientific">Diphasiastrum complanatum</name>
    <name type="common">Issler's clubmoss</name>
    <name type="synonym">Lycopodium complanatum</name>
    <dbReference type="NCBI Taxonomy" id="34168"/>
    <lineage>
        <taxon>Eukaryota</taxon>
        <taxon>Viridiplantae</taxon>
        <taxon>Streptophyta</taxon>
        <taxon>Embryophyta</taxon>
        <taxon>Tracheophyta</taxon>
        <taxon>Lycopodiopsida</taxon>
        <taxon>Lycopodiales</taxon>
        <taxon>Lycopodiaceae</taxon>
        <taxon>Lycopodioideae</taxon>
        <taxon>Diphasiastrum</taxon>
    </lineage>
</organism>